<dbReference type="PANTHER" id="PTHR13205">
    <property type="entry name" value="TRANSMEMBRANE PROTEIN 15-RELATED"/>
    <property type="match status" value="1"/>
</dbReference>
<feature type="transmembrane region" description="Helical" evidence="10">
    <location>
        <begin position="456"/>
        <end position="474"/>
    </location>
</feature>
<gene>
    <name evidence="11" type="primary">SEC59</name>
    <name evidence="11" type="ORF">HK105_207709</name>
</gene>
<accession>A0ABR4MZW4</accession>
<organism evidence="11 12">
    <name type="scientific">Polyrhizophydium stewartii</name>
    <dbReference type="NCBI Taxonomy" id="2732419"/>
    <lineage>
        <taxon>Eukaryota</taxon>
        <taxon>Fungi</taxon>
        <taxon>Fungi incertae sedis</taxon>
        <taxon>Chytridiomycota</taxon>
        <taxon>Chytridiomycota incertae sedis</taxon>
        <taxon>Chytridiomycetes</taxon>
        <taxon>Rhizophydiales</taxon>
        <taxon>Rhizophydiales incertae sedis</taxon>
        <taxon>Polyrhizophydium</taxon>
    </lineage>
</organism>
<keyword evidence="7" id="KW-0256">Endoplasmic reticulum</keyword>
<evidence type="ECO:0000256" key="6">
    <source>
        <dbReference type="ARBA" id="ARBA00022777"/>
    </source>
</evidence>
<evidence type="ECO:0000256" key="4">
    <source>
        <dbReference type="ARBA" id="ARBA00022679"/>
    </source>
</evidence>
<dbReference type="InterPro" id="IPR032974">
    <property type="entry name" value="Polypren_kinase"/>
</dbReference>
<evidence type="ECO:0000256" key="7">
    <source>
        <dbReference type="ARBA" id="ARBA00022824"/>
    </source>
</evidence>
<keyword evidence="9 10" id="KW-0472">Membrane</keyword>
<feature type="transmembrane region" description="Helical" evidence="10">
    <location>
        <begin position="359"/>
        <end position="375"/>
    </location>
</feature>
<evidence type="ECO:0000256" key="5">
    <source>
        <dbReference type="ARBA" id="ARBA00022692"/>
    </source>
</evidence>
<evidence type="ECO:0000256" key="8">
    <source>
        <dbReference type="ARBA" id="ARBA00022989"/>
    </source>
</evidence>
<evidence type="ECO:0000256" key="3">
    <source>
        <dbReference type="ARBA" id="ARBA00012132"/>
    </source>
</evidence>
<reference evidence="11 12" key="1">
    <citation type="submission" date="2023-09" db="EMBL/GenBank/DDBJ databases">
        <title>Pangenome analysis of Batrachochytrium dendrobatidis and related Chytrids.</title>
        <authorList>
            <person name="Yacoub M.N."/>
            <person name="Stajich J.E."/>
            <person name="James T.Y."/>
        </authorList>
    </citation>
    <scope>NUCLEOTIDE SEQUENCE [LARGE SCALE GENOMIC DNA]</scope>
    <source>
        <strain evidence="11 12">JEL0888</strain>
    </source>
</reference>
<feature type="transmembrane region" description="Helical" evidence="10">
    <location>
        <begin position="381"/>
        <end position="400"/>
    </location>
</feature>
<evidence type="ECO:0000256" key="2">
    <source>
        <dbReference type="ARBA" id="ARBA00010794"/>
    </source>
</evidence>
<sequence length="561" mass="59302">MASSIEGVAGSALLLAVAAAVALQFAPGLHDALRSRPPAAGSQAGHGLAVGVLLPALVAAALLVRGPSTAHAPHAVPSVARRGANATALRLGSDGSLGVADKHVAAGFEPYKHGMFQCTLVIAWTCIAQVAAHWIWMRSSAPAVCWVRRGAMACSAAAAAAVLSFSSPFSFAMLATAPATFLAAQALTTAALGSLLTVGETMVIAHLSAMSITDTIFLSLSMVGMWPEALSFERDNIVVFFPALVWGMVLIGVVGLPLLLRVRAAQAQRGQNSKAHMALSLAFLALAAFVVFAVIDPWAWRGMGVEPFLWTFAFISDLSTWRPFLIAYWCVLVYAAVWLAATWIPTASSLPAHVNMRRKYFHGLSVLMFVPGYLLEPDFMHLAFSVAMTVLVLLEYVRVFRVGPSWDAIHEFLQQFLDERDRKGETAILSHLYLLVGCAMPVWLNRVAGSVSPLTGLAGVLALGIGDAAASMVGKAVGRIKWRNRQKSVEGTAGFVVGLLGGFSLLSLVFGGGAGAAIARGVWSLRVVSAVVATALLEAFSEQNDNLVIPLYLFSLLTAWA</sequence>
<dbReference type="GO" id="GO:0016301">
    <property type="term" value="F:kinase activity"/>
    <property type="evidence" value="ECO:0007669"/>
    <property type="project" value="UniProtKB-KW"/>
</dbReference>
<proteinExistence type="inferred from homology"/>
<feature type="transmembrane region" description="Helical" evidence="10">
    <location>
        <begin position="281"/>
        <end position="300"/>
    </location>
</feature>
<dbReference type="PANTHER" id="PTHR13205:SF15">
    <property type="entry name" value="DOLICHOL KINASE"/>
    <property type="match status" value="1"/>
</dbReference>
<evidence type="ECO:0000256" key="9">
    <source>
        <dbReference type="ARBA" id="ARBA00023136"/>
    </source>
</evidence>
<comment type="subcellular location">
    <subcellularLocation>
        <location evidence="1">Endoplasmic reticulum membrane</location>
        <topology evidence="1">Multi-pass membrane protein</topology>
    </subcellularLocation>
</comment>
<feature type="transmembrane region" description="Helical" evidence="10">
    <location>
        <begin position="326"/>
        <end position="347"/>
    </location>
</feature>
<feature type="transmembrane region" description="Helical" evidence="10">
    <location>
        <begin position="203"/>
        <end position="225"/>
    </location>
</feature>
<keyword evidence="4" id="KW-0808">Transferase</keyword>
<comment type="caution">
    <text evidence="11">The sequence shown here is derived from an EMBL/GenBank/DDBJ whole genome shotgun (WGS) entry which is preliminary data.</text>
</comment>
<feature type="transmembrane region" description="Helical" evidence="10">
    <location>
        <begin position="171"/>
        <end position="196"/>
    </location>
</feature>
<name>A0ABR4MZW4_9FUNG</name>
<keyword evidence="6 11" id="KW-0418">Kinase</keyword>
<keyword evidence="12" id="KW-1185">Reference proteome</keyword>
<dbReference type="EC" id="2.7.1.108" evidence="3"/>
<feature type="transmembrane region" description="Helical" evidence="10">
    <location>
        <begin position="426"/>
        <end position="444"/>
    </location>
</feature>
<feature type="transmembrane region" description="Helical" evidence="10">
    <location>
        <begin position="46"/>
        <end position="64"/>
    </location>
</feature>
<protein>
    <recommendedName>
        <fullName evidence="3">dolichol kinase</fullName>
        <ecNumber evidence="3">2.7.1.108</ecNumber>
    </recommendedName>
</protein>
<evidence type="ECO:0000256" key="10">
    <source>
        <dbReference type="SAM" id="Phobius"/>
    </source>
</evidence>
<feature type="transmembrane region" description="Helical" evidence="10">
    <location>
        <begin position="237"/>
        <end position="260"/>
    </location>
</feature>
<evidence type="ECO:0000256" key="1">
    <source>
        <dbReference type="ARBA" id="ARBA00004477"/>
    </source>
</evidence>
<evidence type="ECO:0000313" key="11">
    <source>
        <dbReference type="EMBL" id="KAL2912822.1"/>
    </source>
</evidence>
<keyword evidence="8 10" id="KW-1133">Transmembrane helix</keyword>
<keyword evidence="5 10" id="KW-0812">Transmembrane</keyword>
<dbReference type="EMBL" id="JADGIZ020000057">
    <property type="protein sequence ID" value="KAL2912822.1"/>
    <property type="molecule type" value="Genomic_DNA"/>
</dbReference>
<dbReference type="Proteomes" id="UP001527925">
    <property type="component" value="Unassembled WGS sequence"/>
</dbReference>
<feature type="transmembrane region" description="Helical" evidence="10">
    <location>
        <begin position="495"/>
        <end position="517"/>
    </location>
</feature>
<evidence type="ECO:0000313" key="12">
    <source>
        <dbReference type="Proteomes" id="UP001527925"/>
    </source>
</evidence>
<comment type="similarity">
    <text evidence="2">Belongs to the polyprenol kinase family.</text>
</comment>